<evidence type="ECO:0000256" key="15">
    <source>
        <dbReference type="ARBA" id="ARBA00022992"/>
    </source>
</evidence>
<accession>A0A1N6LXI6</accession>
<dbReference type="GO" id="GO:0106310">
    <property type="term" value="F:protein serine kinase activity"/>
    <property type="evidence" value="ECO:0007669"/>
    <property type="project" value="RHEA"/>
</dbReference>
<evidence type="ECO:0000259" key="24">
    <source>
        <dbReference type="PROSITE" id="PS50042"/>
    </source>
</evidence>
<proteinExistence type="inferred from homology"/>
<dbReference type="PROSITE" id="PS00107">
    <property type="entry name" value="PROTEIN_KINASE_ATP"/>
    <property type="match status" value="1"/>
</dbReference>
<evidence type="ECO:0000256" key="6">
    <source>
        <dbReference type="ARBA" id="ARBA00022490"/>
    </source>
</evidence>
<evidence type="ECO:0000256" key="18">
    <source>
        <dbReference type="ARBA" id="ARBA00047298"/>
    </source>
</evidence>
<feature type="domain" description="Cyclic nucleotide-binding" evidence="24">
    <location>
        <begin position="46"/>
        <end position="146"/>
    </location>
</feature>
<dbReference type="RefSeq" id="XP_021337670.1">
    <property type="nucleotide sequence ID" value="XM_021482432.1"/>
</dbReference>
<dbReference type="InterPro" id="IPR002374">
    <property type="entry name" value="cGMP_dep_kinase"/>
</dbReference>
<dbReference type="InterPro" id="IPR018488">
    <property type="entry name" value="cNMP-bd_CS"/>
</dbReference>
<evidence type="ECO:0000256" key="19">
    <source>
        <dbReference type="ARBA" id="ARBA00047462"/>
    </source>
</evidence>
<evidence type="ECO:0000259" key="25">
    <source>
        <dbReference type="PROSITE" id="PS51285"/>
    </source>
</evidence>
<dbReference type="PROSITE" id="PS50042">
    <property type="entry name" value="CNMP_BINDING_3"/>
    <property type="match status" value="4"/>
</dbReference>
<evidence type="ECO:0000256" key="20">
    <source>
        <dbReference type="PIRSR" id="PIRSR000559-1"/>
    </source>
</evidence>
<dbReference type="InterPro" id="IPR017441">
    <property type="entry name" value="Protein_kinase_ATP_BS"/>
</dbReference>
<dbReference type="CDD" id="cd05572">
    <property type="entry name" value="STKc_cGK"/>
    <property type="match status" value="1"/>
</dbReference>
<dbReference type="PANTHER" id="PTHR24353">
    <property type="entry name" value="CYCLIC NUCLEOTIDE-DEPENDENT PROTEIN KINASE"/>
    <property type="match status" value="1"/>
</dbReference>
<dbReference type="VEuPathDB" id="PiroplasmaDB:BmR1_04g05785"/>
<keyword evidence="8" id="KW-0140">cGMP</keyword>
<comment type="cofactor">
    <cofactor evidence="1">
        <name>Mg(2+)</name>
        <dbReference type="ChEBI" id="CHEBI:18420"/>
    </cofactor>
</comment>
<evidence type="ECO:0000256" key="21">
    <source>
        <dbReference type="PIRSR" id="PIRSR000559-2"/>
    </source>
</evidence>
<evidence type="ECO:0000256" key="9">
    <source>
        <dbReference type="ARBA" id="ARBA00022679"/>
    </source>
</evidence>
<evidence type="ECO:0000256" key="1">
    <source>
        <dbReference type="ARBA" id="ARBA00001946"/>
    </source>
</evidence>
<evidence type="ECO:0000256" key="14">
    <source>
        <dbReference type="ARBA" id="ARBA00022842"/>
    </source>
</evidence>
<dbReference type="SMART" id="SM00100">
    <property type="entry name" value="cNMP"/>
    <property type="match status" value="4"/>
</dbReference>
<dbReference type="GO" id="GO:0005524">
    <property type="term" value="F:ATP binding"/>
    <property type="evidence" value="ECO:0007669"/>
    <property type="project" value="UniProtKB-UniRule"/>
</dbReference>
<comment type="catalytic activity">
    <reaction evidence="18">
        <text>L-threonyl-[protein] + ATP = O-phospho-L-threonyl-[protein] + ADP + H(+)</text>
        <dbReference type="Rhea" id="RHEA:46608"/>
        <dbReference type="Rhea" id="RHEA-COMP:11060"/>
        <dbReference type="Rhea" id="RHEA-COMP:11605"/>
        <dbReference type="ChEBI" id="CHEBI:15378"/>
        <dbReference type="ChEBI" id="CHEBI:30013"/>
        <dbReference type="ChEBI" id="CHEBI:30616"/>
        <dbReference type="ChEBI" id="CHEBI:61977"/>
        <dbReference type="ChEBI" id="CHEBI:456216"/>
        <dbReference type="EC" id="2.7.11.12"/>
    </reaction>
</comment>
<reference evidence="26 27" key="1">
    <citation type="journal article" date="2012" name="Nucleic Acids Res.">
        <title>Sequencing of the smallest Apicomplexan genome from the human pathogen Babesia microti.</title>
        <authorList>
            <person name="Cornillot E."/>
            <person name="Hadj-Kaddour K."/>
            <person name="Dassouli A."/>
            <person name="Noel B."/>
            <person name="Ranwez V."/>
            <person name="Vacherie B."/>
            <person name="Augagneur Y."/>
            <person name="Bres V."/>
            <person name="Duclos A."/>
            <person name="Randazzo S."/>
            <person name="Carcy B."/>
            <person name="Debierre-Grockiego F."/>
            <person name="Delbecq S."/>
            <person name="Moubri-Menage K."/>
            <person name="Shams-Eldin H."/>
            <person name="Usmani-Brown S."/>
            <person name="Bringaud F."/>
            <person name="Wincker P."/>
            <person name="Vivares C.P."/>
            <person name="Schwarz R.T."/>
            <person name="Schetters T.P."/>
            <person name="Krause P.J."/>
            <person name="Gorenflot A."/>
            <person name="Berry V."/>
            <person name="Barbe V."/>
            <person name="Ben Mamoun C."/>
        </authorList>
    </citation>
    <scope>NUCLEOTIDE SEQUENCE [LARGE SCALE GENOMIC DNA]</scope>
    <source>
        <strain evidence="26 27">RI</strain>
    </source>
</reference>
<comment type="catalytic activity">
    <reaction evidence="19">
        <text>L-seryl-[protein] + ATP = O-phospho-L-seryl-[protein] + ADP + H(+)</text>
        <dbReference type="Rhea" id="RHEA:17989"/>
        <dbReference type="Rhea" id="RHEA-COMP:9863"/>
        <dbReference type="Rhea" id="RHEA-COMP:11604"/>
        <dbReference type="ChEBI" id="CHEBI:15378"/>
        <dbReference type="ChEBI" id="CHEBI:29999"/>
        <dbReference type="ChEBI" id="CHEBI:30616"/>
        <dbReference type="ChEBI" id="CHEBI:83421"/>
        <dbReference type="ChEBI" id="CHEBI:456216"/>
        <dbReference type="EC" id="2.7.11.12"/>
    </reaction>
</comment>
<dbReference type="GO" id="GO:0030553">
    <property type="term" value="F:cGMP binding"/>
    <property type="evidence" value="ECO:0007669"/>
    <property type="project" value="UniProtKB-KW"/>
</dbReference>
<keyword evidence="6" id="KW-0963">Cytoplasm</keyword>
<dbReference type="InterPro" id="IPR000961">
    <property type="entry name" value="AGC-kinase_C"/>
</dbReference>
<dbReference type="SMART" id="SM00220">
    <property type="entry name" value="S_TKc"/>
    <property type="match status" value="1"/>
</dbReference>
<dbReference type="EC" id="2.7.11.12" evidence="5"/>
<feature type="domain" description="Protein kinase" evidence="23">
    <location>
        <begin position="532"/>
        <end position="789"/>
    </location>
</feature>
<dbReference type="InterPro" id="IPR011009">
    <property type="entry name" value="Kinase-like_dom_sf"/>
</dbReference>
<keyword evidence="13 21" id="KW-0067">ATP-binding</keyword>
<keyword evidence="15" id="KW-0142">cGMP-binding</keyword>
<dbReference type="FunFam" id="1.10.510.10:FF:000210">
    <property type="entry name" value="Non-specific serine/threonine protein kinase"/>
    <property type="match status" value="1"/>
</dbReference>
<dbReference type="GO" id="GO:0046872">
    <property type="term" value="F:metal ion binding"/>
    <property type="evidence" value="ECO:0007669"/>
    <property type="project" value="UniProtKB-KW"/>
</dbReference>
<evidence type="ECO:0000256" key="5">
    <source>
        <dbReference type="ARBA" id="ARBA00012428"/>
    </source>
</evidence>
<dbReference type="GO" id="GO:0012505">
    <property type="term" value="C:endomembrane system"/>
    <property type="evidence" value="ECO:0007669"/>
    <property type="project" value="UniProtKB-SubCell"/>
</dbReference>
<dbReference type="Gene3D" id="1.10.510.10">
    <property type="entry name" value="Transferase(Phosphotransferase) domain 1"/>
    <property type="match status" value="1"/>
</dbReference>
<dbReference type="PROSITE" id="PS00889">
    <property type="entry name" value="CNMP_BINDING_2"/>
    <property type="match status" value="3"/>
</dbReference>
<evidence type="ECO:0000256" key="13">
    <source>
        <dbReference type="ARBA" id="ARBA00022840"/>
    </source>
</evidence>
<dbReference type="InterPro" id="IPR008271">
    <property type="entry name" value="Ser/Thr_kinase_AS"/>
</dbReference>
<keyword evidence="10" id="KW-0479">Metal-binding</keyword>
<dbReference type="PRINTS" id="PR00103">
    <property type="entry name" value="CAMPKINASE"/>
</dbReference>
<dbReference type="FunFam" id="3.30.200.20:FF:000042">
    <property type="entry name" value="Aurora kinase A"/>
    <property type="match status" value="1"/>
</dbReference>
<dbReference type="CDD" id="cd00038">
    <property type="entry name" value="CAP_ED"/>
    <property type="match status" value="4"/>
</dbReference>
<dbReference type="Pfam" id="PF00027">
    <property type="entry name" value="cNMP_binding"/>
    <property type="match status" value="3"/>
</dbReference>
<keyword evidence="14" id="KW-0460">Magnesium</keyword>
<reference evidence="26 27" key="2">
    <citation type="journal article" date="2013" name="PLoS ONE">
        <title>Whole genome mapping and re-organization of the nuclear and mitochondrial genomes of Babesia microti isolates.</title>
        <authorList>
            <person name="Cornillot E."/>
            <person name="Dassouli A."/>
            <person name="Garg A."/>
            <person name="Pachikara N."/>
            <person name="Randazzo S."/>
            <person name="Depoix D."/>
            <person name="Carcy B."/>
            <person name="Delbecq S."/>
            <person name="Frutos R."/>
            <person name="Silva J.C."/>
            <person name="Sutton R."/>
            <person name="Krause P.J."/>
            <person name="Mamoun C.B."/>
        </authorList>
    </citation>
    <scope>NUCLEOTIDE SEQUENCE [LARGE SCALE GENOMIC DNA]</scope>
    <source>
        <strain evidence="26 27">RI</strain>
    </source>
</reference>
<dbReference type="PROSITE" id="PS00888">
    <property type="entry name" value="CNMP_BINDING_1"/>
    <property type="match status" value="2"/>
</dbReference>
<keyword evidence="27" id="KW-1185">Reference proteome</keyword>
<feature type="domain" description="Cyclic nucleotide-binding" evidence="24">
    <location>
        <begin position="166"/>
        <end position="265"/>
    </location>
</feature>
<evidence type="ECO:0000256" key="22">
    <source>
        <dbReference type="PROSITE-ProRule" id="PRU10141"/>
    </source>
</evidence>
<dbReference type="PANTHER" id="PTHR24353:SF37">
    <property type="entry name" value="CAMP-DEPENDENT PROTEIN KINASE CATALYTIC SUBUNIT PRKX"/>
    <property type="match status" value="1"/>
</dbReference>
<evidence type="ECO:0000256" key="7">
    <source>
        <dbReference type="ARBA" id="ARBA00022527"/>
    </source>
</evidence>
<comment type="similarity">
    <text evidence="4">Belongs to the protein kinase superfamily. AGC Ser/Thr protein kinase family. cGMP subfamily.</text>
</comment>
<dbReference type="GO" id="GO:0005952">
    <property type="term" value="C:cAMP-dependent protein kinase complex"/>
    <property type="evidence" value="ECO:0007669"/>
    <property type="project" value="TreeGrafter"/>
</dbReference>
<dbReference type="PROSITE" id="PS50011">
    <property type="entry name" value="PROTEIN_KINASE_DOM"/>
    <property type="match status" value="1"/>
</dbReference>
<feature type="binding site" evidence="21 22">
    <location>
        <position position="561"/>
    </location>
    <ligand>
        <name>ATP</name>
        <dbReference type="ChEBI" id="CHEBI:30616"/>
    </ligand>
</feature>
<evidence type="ECO:0000256" key="8">
    <source>
        <dbReference type="ARBA" id="ARBA00022535"/>
    </source>
</evidence>
<dbReference type="PROSITE" id="PS51285">
    <property type="entry name" value="AGC_KINASE_CTER"/>
    <property type="match status" value="1"/>
</dbReference>
<dbReference type="InterPro" id="IPR035014">
    <property type="entry name" value="STKc_cGK"/>
</dbReference>
<sequence length="845" mass="96035">MALLHNGLSNLDAANEEKEVESHLCDREKTPYDITLITNSIKDNLMCSSLNEFEIEALASSMRLYKYNKNEIVTKQGAIGSHFFIISSGHFQVDISGNVIKVLEKGASFGEISLIRNTARTATITAVYEGPFYLWGVNRQAFRDLLKQLSVRNFAENRKFIDYVIIFEMLNDSQKTMITNALVEVKFNTGDNIVVQGDKGDVLFILKNGEADVIIDNVCIRRLNKGSYFGERALLYDEPRSATIKAVSETTCITLTRDILNRVLGNFQHALFRNIMMESLQQSEVFRQFTCNQLTQLIESATVKDFLGSKTILNCEILLKGIRFFIVLEGNVEIYYNTHLLGKMSRGDSFGEEYVKEPKVPFSHKVIATSNCKIAFLTGHALLSVLGGEDLEGKLEYNNKMSIVKKMYIFRYLSEKQCDLLIKAFKTVNYKKDDYIITQGELGDSLYIIKDGEVTIKKNGTKIRNLGKHDYFGERALLYDEPRSASVVCDSPSASLWVVGKPIFLNIIQGPMLSHLEDRIKMQDVLVDFDDLESIKLIGKGTFGTVKLVEHKNSGIRYALKCVSRKCIGQLGQQSNIKLEREIMAQIDHPFIIRLVRTFKDDANLYFLTELVTGGELYEAIRKLGLLSRSHAQFYLASIILAIEYLHERQIAYRDLKPENILLDHQGYIKLIDFGCAKKITSRSYTLVGTPHYMAPEIILGKGYTCTADIWSFGICLYEFICGPLPFGNDADDQIEIFRDVLTGQLSFPDYVEDREAINLIKRLLCRIPEVRIGSSINGYNDIKEHSYFKEFDWDKLTGRMLEPPLLPEGEVYCGDQYSDNESTIAHNEEPNETNTMLNGWDNDF</sequence>
<dbReference type="Pfam" id="PF00069">
    <property type="entry name" value="Pkinase"/>
    <property type="match status" value="1"/>
</dbReference>
<dbReference type="Proteomes" id="UP000002899">
    <property type="component" value="Chromosome IV"/>
</dbReference>
<dbReference type="PROSITE" id="PS00108">
    <property type="entry name" value="PROTEIN_KINASE_ST"/>
    <property type="match status" value="1"/>
</dbReference>
<keyword evidence="16" id="KW-0472">Membrane</keyword>
<dbReference type="InterPro" id="IPR018490">
    <property type="entry name" value="cNMP-bd_dom_sf"/>
</dbReference>
<dbReference type="EMBL" id="LN871599">
    <property type="protein sequence ID" value="SIO73585.1"/>
    <property type="molecule type" value="Genomic_DNA"/>
</dbReference>
<evidence type="ECO:0000259" key="23">
    <source>
        <dbReference type="PROSITE" id="PS50011"/>
    </source>
</evidence>
<dbReference type="GO" id="GO:0004692">
    <property type="term" value="F:cGMP-dependent protein kinase activity"/>
    <property type="evidence" value="ECO:0007669"/>
    <property type="project" value="UniProtKB-EC"/>
</dbReference>
<evidence type="ECO:0000256" key="10">
    <source>
        <dbReference type="ARBA" id="ARBA00022723"/>
    </source>
</evidence>
<dbReference type="Gene3D" id="3.30.200.20">
    <property type="entry name" value="Phosphorylase Kinase, domain 1"/>
    <property type="match status" value="1"/>
</dbReference>
<dbReference type="GO" id="GO:0005737">
    <property type="term" value="C:cytoplasm"/>
    <property type="evidence" value="ECO:0007669"/>
    <property type="project" value="UniProtKB-SubCell"/>
</dbReference>
<name>A0A1N6LXI6_BABMR</name>
<gene>
    <name evidence="26" type="ORF">BmR1_04g05785</name>
</gene>
<organism evidence="26 27">
    <name type="scientific">Babesia microti (strain RI)</name>
    <dbReference type="NCBI Taxonomy" id="1133968"/>
    <lineage>
        <taxon>Eukaryota</taxon>
        <taxon>Sar</taxon>
        <taxon>Alveolata</taxon>
        <taxon>Apicomplexa</taxon>
        <taxon>Aconoidasida</taxon>
        <taxon>Piroplasmida</taxon>
        <taxon>Babesiidae</taxon>
        <taxon>Babesia</taxon>
    </lineage>
</organism>
<keyword evidence="12 26" id="KW-0418">Kinase</keyword>
<dbReference type="OrthoDB" id="100546at2759"/>
<dbReference type="PIRSF" id="PIRSF000559">
    <property type="entry name" value="cGMP-dep_kinase"/>
    <property type="match status" value="1"/>
</dbReference>
<reference evidence="26 27" key="3">
    <citation type="journal article" date="2016" name="Sci. Rep.">
        <title>Genome-wide diversity and gene expression profiling of Babesia microti isolates identify polymorphic genes that mediate host-pathogen interactions.</title>
        <authorList>
            <person name="Silva J.C."/>
            <person name="Cornillot E."/>
            <person name="McCracken C."/>
            <person name="Usmani-Brown S."/>
            <person name="Dwivedi A."/>
            <person name="Ifeonu O.O."/>
            <person name="Crabtree J."/>
            <person name="Gotia H.T."/>
            <person name="Virji A.Z."/>
            <person name="Reynes C."/>
            <person name="Colinge J."/>
            <person name="Kumar V."/>
            <person name="Lawres L."/>
            <person name="Pazzi J.E."/>
            <person name="Pablo J.V."/>
            <person name="Hung C."/>
            <person name="Brancato J."/>
            <person name="Kumari P."/>
            <person name="Orvis J."/>
            <person name="Tretina K."/>
            <person name="Chibucos M."/>
            <person name="Ott S."/>
            <person name="Sadzewicz L."/>
            <person name="Sengamalay N."/>
            <person name="Shetty A.C."/>
            <person name="Su Q."/>
            <person name="Tallon L."/>
            <person name="Fraser C.M."/>
            <person name="Frutos R."/>
            <person name="Molina D.M."/>
            <person name="Krause P.J."/>
            <person name="Ben Mamoun C."/>
        </authorList>
    </citation>
    <scope>NUCLEOTIDE SEQUENCE [LARGE SCALE GENOMIC DNA]</scope>
    <source>
        <strain evidence="26 27">RI</strain>
    </source>
</reference>
<keyword evidence="9 26" id="KW-0808">Transferase</keyword>
<evidence type="ECO:0000256" key="16">
    <source>
        <dbReference type="ARBA" id="ARBA00023136"/>
    </source>
</evidence>
<dbReference type="GeneID" id="24425802"/>
<evidence type="ECO:0000256" key="11">
    <source>
        <dbReference type="ARBA" id="ARBA00022741"/>
    </source>
</evidence>
<dbReference type="GO" id="GO:0004691">
    <property type="term" value="F:cAMP-dependent protein kinase activity"/>
    <property type="evidence" value="ECO:0007669"/>
    <property type="project" value="TreeGrafter"/>
</dbReference>
<evidence type="ECO:0000313" key="26">
    <source>
        <dbReference type="EMBL" id="SIO73585.1"/>
    </source>
</evidence>
<protein>
    <recommendedName>
        <fullName evidence="17">cGMP-dependent protein kinase</fullName>
        <ecNumber evidence="5">2.7.11.12</ecNumber>
    </recommendedName>
</protein>
<dbReference type="InterPro" id="IPR000595">
    <property type="entry name" value="cNMP-bd_dom"/>
</dbReference>
<keyword evidence="7" id="KW-0723">Serine/threonine-protein kinase</keyword>
<dbReference type="InterPro" id="IPR000719">
    <property type="entry name" value="Prot_kinase_dom"/>
</dbReference>
<keyword evidence="11 21" id="KW-0547">Nucleotide-binding</keyword>
<feature type="domain" description="Cyclic nucleotide-binding" evidence="24">
    <location>
        <begin position="285"/>
        <end position="403"/>
    </location>
</feature>
<evidence type="ECO:0000256" key="3">
    <source>
        <dbReference type="ARBA" id="ARBA00004496"/>
    </source>
</evidence>
<feature type="domain" description="AGC-kinase C-terminal" evidence="25">
    <location>
        <begin position="790"/>
        <end position="845"/>
    </location>
</feature>
<evidence type="ECO:0000256" key="17">
    <source>
        <dbReference type="ARBA" id="ARBA00024113"/>
    </source>
</evidence>
<dbReference type="Gene3D" id="2.60.120.10">
    <property type="entry name" value="Jelly Rolls"/>
    <property type="match status" value="4"/>
</dbReference>
<dbReference type="SUPFAM" id="SSF51206">
    <property type="entry name" value="cAMP-binding domain-like"/>
    <property type="match status" value="4"/>
</dbReference>
<dbReference type="SUPFAM" id="SSF56112">
    <property type="entry name" value="Protein kinase-like (PK-like)"/>
    <property type="match status" value="1"/>
</dbReference>
<evidence type="ECO:0000256" key="2">
    <source>
        <dbReference type="ARBA" id="ARBA00004308"/>
    </source>
</evidence>
<feature type="domain" description="Cyclic nucleotide-binding" evidence="24">
    <location>
        <begin position="409"/>
        <end position="508"/>
    </location>
</feature>
<dbReference type="KEGG" id="bmic:BmR1_04g05785"/>
<comment type="subcellular location">
    <subcellularLocation>
        <location evidence="3">Cytoplasm</location>
    </subcellularLocation>
    <subcellularLocation>
        <location evidence="2">Endomembrane system</location>
    </subcellularLocation>
</comment>
<feature type="active site" description="Proton acceptor" evidence="20">
    <location>
        <position position="655"/>
    </location>
</feature>
<evidence type="ECO:0000256" key="12">
    <source>
        <dbReference type="ARBA" id="ARBA00022777"/>
    </source>
</evidence>
<evidence type="ECO:0000313" key="27">
    <source>
        <dbReference type="Proteomes" id="UP000002899"/>
    </source>
</evidence>
<dbReference type="AlphaFoldDB" id="A0A1N6LXI6"/>
<dbReference type="InterPro" id="IPR014710">
    <property type="entry name" value="RmlC-like_jellyroll"/>
</dbReference>
<evidence type="ECO:0000256" key="4">
    <source>
        <dbReference type="ARBA" id="ARBA00006352"/>
    </source>
</evidence>